<gene>
    <name evidence="1" type="ORF">COO09_12235</name>
</gene>
<dbReference type="RefSeq" id="WP_066962518.1">
    <property type="nucleotide sequence ID" value="NZ_CP023449.1"/>
</dbReference>
<dbReference type="Gene3D" id="1.10.10.10">
    <property type="entry name" value="Winged helix-like DNA-binding domain superfamily/Winged helix DNA-binding domain"/>
    <property type="match status" value="1"/>
</dbReference>
<dbReference type="InterPro" id="IPR036388">
    <property type="entry name" value="WH-like_DNA-bd_sf"/>
</dbReference>
<dbReference type="Proteomes" id="UP000218934">
    <property type="component" value="Unassembled WGS sequence"/>
</dbReference>
<dbReference type="KEGG" id="rdi:CMV14_18530"/>
<comment type="caution">
    <text evidence="1">The sequence shown here is derived from an EMBL/GenBank/DDBJ whole genome shotgun (WGS) entry which is preliminary data.</text>
</comment>
<dbReference type="EMBL" id="NWUF01000010">
    <property type="protein sequence ID" value="PCE42078.1"/>
    <property type="molecule type" value="Genomic_DNA"/>
</dbReference>
<dbReference type="PANTHER" id="PTHR30432">
    <property type="entry name" value="TRANSCRIPTIONAL REGULATOR MODE"/>
    <property type="match status" value="1"/>
</dbReference>
<dbReference type="InterPro" id="IPR036390">
    <property type="entry name" value="WH_DNA-bd_sf"/>
</dbReference>
<dbReference type="PANTHER" id="PTHR30432:SF1">
    <property type="entry name" value="DNA-BINDING TRANSCRIPTIONAL DUAL REGULATOR MODE"/>
    <property type="match status" value="1"/>
</dbReference>
<reference evidence="1 2" key="1">
    <citation type="submission" date="2017-09" db="EMBL/GenBank/DDBJ databases">
        <title>The Catabolism of 3,6-Dichlorosalicylic acid is Initiated by the Cytochrome P450 Monooxygenase DsmABC in Rhizorhabdus dicambivorans Ndbn-20.</title>
        <authorList>
            <person name="Na L."/>
        </authorList>
    </citation>
    <scope>NUCLEOTIDE SEQUENCE [LARGE SCALE GENOMIC DNA]</scope>
    <source>
        <strain evidence="1 2">Ndbn-20m</strain>
    </source>
</reference>
<protein>
    <submittedName>
        <fullName evidence="1">ModE family transcriptional regulator</fullName>
    </submittedName>
</protein>
<dbReference type="OrthoDB" id="9800709at2"/>
<name>A0A2A4FUI7_9SPHN</name>
<keyword evidence="2" id="KW-1185">Reference proteome</keyword>
<accession>A0A2A4FUI7</accession>
<dbReference type="SUPFAM" id="SSF46785">
    <property type="entry name" value="Winged helix' DNA-binding domain"/>
    <property type="match status" value="1"/>
</dbReference>
<evidence type="ECO:0000313" key="2">
    <source>
        <dbReference type="Proteomes" id="UP000218934"/>
    </source>
</evidence>
<dbReference type="AlphaFoldDB" id="A0A2A4FUI7"/>
<evidence type="ECO:0000313" key="1">
    <source>
        <dbReference type="EMBL" id="PCE42078.1"/>
    </source>
</evidence>
<proteinExistence type="predicted"/>
<sequence>MVPRLGPLKLKAQIFCGDEPAIGPGKAALLEAIDREGSISAAGRTLGMSYRRTWLLVDSMNRCWSERLVDTTPGGGQGKGARVTALGHRVLTAYRNLEKAMLAAAGEGDLAGLTALLREKPLPPA</sequence>
<organism evidence="1 2">
    <name type="scientific">Rhizorhabdus dicambivorans</name>
    <dbReference type="NCBI Taxonomy" id="1850238"/>
    <lineage>
        <taxon>Bacteria</taxon>
        <taxon>Pseudomonadati</taxon>
        <taxon>Pseudomonadota</taxon>
        <taxon>Alphaproteobacteria</taxon>
        <taxon>Sphingomonadales</taxon>
        <taxon>Sphingomonadaceae</taxon>
        <taxon>Rhizorhabdus</taxon>
    </lineage>
</organism>
<dbReference type="InterPro" id="IPR051815">
    <property type="entry name" value="Molybdate_resp_trans_reg"/>
</dbReference>